<evidence type="ECO:0000256" key="4">
    <source>
        <dbReference type="SAM" id="MobiDB-lite"/>
    </source>
</evidence>
<sequence length="498" mass="54053">MTALDVVSTVIVLANWFVLAYFLLLNTSYLGLILLAVREFRRHLRRRPYAGFDEAYTNPLTLGVSVVMPAHNEEATIVESVSAMLALRHPLFEVVVVDDGSTDGTFEVLRAHFGLVEVPRVVPDDVPTRGAITSVHAPPGAVPLVVVRKENGGKASANNTGINVAVQPLVCMVDADSLLDPDALLAVARPFGDDPEHVVATGGVVRAVNDSTVTAGRVTELRMPRTWLARTQVVEYLRAFLLGRSGWSALNALVVVSGAFGLFRRDVLVEVGGLDVDTIGEDAELVVRLHRRLRADRRRARVVFVPEPVAWTEVPESLRVLGRQRRRWSRGLAEVLWKHRRMIGNPAYGAVGTLALPFYALFELLAPVVELFGLVALAAGLLLGAVDWTFAVLFFLVALGYGIALSLVALVVEEYSFHRYRGWRDLAVALVVAVVENVGYRQLTAVWRLRGLADAVRGGKAEWGRMTRVGFTGAEPAGGPVPGSGPVAHPGKAEPDAR</sequence>
<dbReference type="GO" id="GO:0016757">
    <property type="term" value="F:glycosyltransferase activity"/>
    <property type="evidence" value="ECO:0007669"/>
    <property type="project" value="UniProtKB-KW"/>
</dbReference>
<dbReference type="Pfam" id="PF13641">
    <property type="entry name" value="Glyco_tranf_2_3"/>
    <property type="match status" value="1"/>
</dbReference>
<name>A0ABW3QV99_9PSEU</name>
<evidence type="ECO:0000256" key="1">
    <source>
        <dbReference type="ARBA" id="ARBA00006739"/>
    </source>
</evidence>
<dbReference type="SUPFAM" id="SSF53448">
    <property type="entry name" value="Nucleotide-diphospho-sugar transferases"/>
    <property type="match status" value="1"/>
</dbReference>
<accession>A0ABW3QV99</accession>
<evidence type="ECO:0000313" key="7">
    <source>
        <dbReference type="Proteomes" id="UP001597168"/>
    </source>
</evidence>
<evidence type="ECO:0000256" key="5">
    <source>
        <dbReference type="SAM" id="Phobius"/>
    </source>
</evidence>
<evidence type="ECO:0000313" key="6">
    <source>
        <dbReference type="EMBL" id="MFD1148639.1"/>
    </source>
</evidence>
<feature type="region of interest" description="Disordered" evidence="4">
    <location>
        <begin position="473"/>
        <end position="498"/>
    </location>
</feature>
<feature type="transmembrane region" description="Helical" evidence="5">
    <location>
        <begin position="347"/>
        <end position="368"/>
    </location>
</feature>
<feature type="transmembrane region" description="Helical" evidence="5">
    <location>
        <begin position="12"/>
        <end position="37"/>
    </location>
</feature>
<dbReference type="PANTHER" id="PTHR43630:SF1">
    <property type="entry name" value="POLY-BETA-1,6-N-ACETYL-D-GLUCOSAMINE SYNTHASE"/>
    <property type="match status" value="1"/>
</dbReference>
<dbReference type="EC" id="2.4.-.-" evidence="6"/>
<gene>
    <name evidence="6" type="ORF">ACFQ3T_16025</name>
</gene>
<keyword evidence="3 6" id="KW-0808">Transferase</keyword>
<comment type="similarity">
    <text evidence="1">Belongs to the glycosyltransferase 2 family.</text>
</comment>
<reference evidence="7" key="1">
    <citation type="journal article" date="2019" name="Int. J. Syst. Evol. Microbiol.">
        <title>The Global Catalogue of Microorganisms (GCM) 10K type strain sequencing project: providing services to taxonomists for standard genome sequencing and annotation.</title>
        <authorList>
            <consortium name="The Broad Institute Genomics Platform"/>
            <consortium name="The Broad Institute Genome Sequencing Center for Infectious Disease"/>
            <person name="Wu L."/>
            <person name="Ma J."/>
        </authorList>
    </citation>
    <scope>NUCLEOTIDE SEQUENCE [LARGE SCALE GENOMIC DNA]</scope>
    <source>
        <strain evidence="7">CCUG 60214</strain>
    </source>
</reference>
<dbReference type="PANTHER" id="PTHR43630">
    <property type="entry name" value="POLY-BETA-1,6-N-ACETYL-D-GLUCOSAMINE SYNTHASE"/>
    <property type="match status" value="1"/>
</dbReference>
<feature type="compositionally biased region" description="Low complexity" evidence="4">
    <location>
        <begin position="473"/>
        <end position="490"/>
    </location>
</feature>
<dbReference type="EMBL" id="JBHTLK010000072">
    <property type="protein sequence ID" value="MFD1148639.1"/>
    <property type="molecule type" value="Genomic_DNA"/>
</dbReference>
<dbReference type="Proteomes" id="UP001597168">
    <property type="component" value="Unassembled WGS sequence"/>
</dbReference>
<keyword evidence="5" id="KW-1133">Transmembrane helix</keyword>
<dbReference type="RefSeq" id="WP_380724061.1">
    <property type="nucleotide sequence ID" value="NZ_JBHTLK010000072.1"/>
</dbReference>
<evidence type="ECO:0000256" key="2">
    <source>
        <dbReference type="ARBA" id="ARBA00022676"/>
    </source>
</evidence>
<keyword evidence="5" id="KW-0472">Membrane</keyword>
<dbReference type="Gene3D" id="3.90.550.10">
    <property type="entry name" value="Spore Coat Polysaccharide Biosynthesis Protein SpsA, Chain A"/>
    <property type="match status" value="1"/>
</dbReference>
<protein>
    <submittedName>
        <fullName evidence="6">Glycosyltransferase family 2 protein</fullName>
        <ecNumber evidence="6">2.4.-.-</ecNumber>
    </submittedName>
</protein>
<proteinExistence type="inferred from homology"/>
<feature type="transmembrane region" description="Helical" evidence="5">
    <location>
        <begin position="388"/>
        <end position="412"/>
    </location>
</feature>
<evidence type="ECO:0000256" key="3">
    <source>
        <dbReference type="ARBA" id="ARBA00022679"/>
    </source>
</evidence>
<organism evidence="6 7">
    <name type="scientific">Saccharothrix hoggarensis</name>
    <dbReference type="NCBI Taxonomy" id="913853"/>
    <lineage>
        <taxon>Bacteria</taxon>
        <taxon>Bacillati</taxon>
        <taxon>Actinomycetota</taxon>
        <taxon>Actinomycetes</taxon>
        <taxon>Pseudonocardiales</taxon>
        <taxon>Pseudonocardiaceae</taxon>
        <taxon>Saccharothrix</taxon>
    </lineage>
</organism>
<keyword evidence="5" id="KW-0812">Transmembrane</keyword>
<comment type="caution">
    <text evidence="6">The sequence shown here is derived from an EMBL/GenBank/DDBJ whole genome shotgun (WGS) entry which is preliminary data.</text>
</comment>
<dbReference type="CDD" id="cd06423">
    <property type="entry name" value="CESA_like"/>
    <property type="match status" value="1"/>
</dbReference>
<keyword evidence="2 6" id="KW-0328">Glycosyltransferase</keyword>
<dbReference type="InterPro" id="IPR029044">
    <property type="entry name" value="Nucleotide-diphossugar_trans"/>
</dbReference>
<keyword evidence="7" id="KW-1185">Reference proteome</keyword>